<keyword evidence="8" id="KW-1185">Reference proteome</keyword>
<evidence type="ECO:0000256" key="2">
    <source>
        <dbReference type="ARBA" id="ARBA00023136"/>
    </source>
</evidence>
<comment type="subcellular location">
    <subcellularLocation>
        <location evidence="1">Cell outer membrane</location>
    </subcellularLocation>
</comment>
<dbReference type="STRING" id="228958.SAMN04488007_0789"/>
<keyword evidence="5" id="KW-0732">Signal</keyword>
<dbReference type="Pfam" id="PF07676">
    <property type="entry name" value="PD40"/>
    <property type="match status" value="2"/>
</dbReference>
<dbReference type="Gene3D" id="3.30.1330.60">
    <property type="entry name" value="OmpA-like domain"/>
    <property type="match status" value="1"/>
</dbReference>
<dbReference type="SUPFAM" id="SSF103088">
    <property type="entry name" value="OmpA-like"/>
    <property type="match status" value="1"/>
</dbReference>
<dbReference type="GO" id="GO:0009279">
    <property type="term" value="C:cell outer membrane"/>
    <property type="evidence" value="ECO:0007669"/>
    <property type="project" value="UniProtKB-SubCell"/>
</dbReference>
<dbReference type="InterPro" id="IPR006664">
    <property type="entry name" value="OMP_bac"/>
</dbReference>
<dbReference type="InterPro" id="IPR011990">
    <property type="entry name" value="TPR-like_helical_dom_sf"/>
</dbReference>
<dbReference type="InterPro" id="IPR011042">
    <property type="entry name" value="6-blade_b-propeller_TolB-like"/>
</dbReference>
<dbReference type="Gene3D" id="2.120.10.30">
    <property type="entry name" value="TolB, C-terminal domain"/>
    <property type="match status" value="1"/>
</dbReference>
<dbReference type="Pfam" id="PF13620">
    <property type="entry name" value="CarboxypepD_reg"/>
    <property type="match status" value="1"/>
</dbReference>
<dbReference type="InterPro" id="IPR036737">
    <property type="entry name" value="OmpA-like_sf"/>
</dbReference>
<dbReference type="PANTHER" id="PTHR30329:SF21">
    <property type="entry name" value="LIPOPROTEIN YIAD-RELATED"/>
    <property type="match status" value="1"/>
</dbReference>
<evidence type="ECO:0000313" key="8">
    <source>
        <dbReference type="Proteomes" id="UP000184314"/>
    </source>
</evidence>
<evidence type="ECO:0000256" key="1">
    <source>
        <dbReference type="ARBA" id="ARBA00004442"/>
    </source>
</evidence>
<dbReference type="RefSeq" id="WP_244534002.1">
    <property type="nucleotide sequence ID" value="NZ_FQZX01000001.1"/>
</dbReference>
<evidence type="ECO:0000256" key="4">
    <source>
        <dbReference type="PROSITE-ProRule" id="PRU00473"/>
    </source>
</evidence>
<dbReference type="InterPro" id="IPR050330">
    <property type="entry name" value="Bact_OuterMem_StrucFunc"/>
</dbReference>
<dbReference type="EMBL" id="FQZX01000001">
    <property type="protein sequence ID" value="SHJ58385.1"/>
    <property type="molecule type" value="Genomic_DNA"/>
</dbReference>
<evidence type="ECO:0000259" key="6">
    <source>
        <dbReference type="PROSITE" id="PS51123"/>
    </source>
</evidence>
<proteinExistence type="predicted"/>
<dbReference type="Pfam" id="PF00691">
    <property type="entry name" value="OmpA"/>
    <property type="match status" value="1"/>
</dbReference>
<evidence type="ECO:0000313" key="7">
    <source>
        <dbReference type="EMBL" id="SHJ58385.1"/>
    </source>
</evidence>
<dbReference type="PRINTS" id="PR01021">
    <property type="entry name" value="OMPADOMAIN"/>
</dbReference>
<accession>A0A1M6KHH2</accession>
<dbReference type="SUPFAM" id="SSF82171">
    <property type="entry name" value="DPP6 N-terminal domain-like"/>
    <property type="match status" value="1"/>
</dbReference>
<reference evidence="8" key="1">
    <citation type="submission" date="2016-11" db="EMBL/GenBank/DDBJ databases">
        <authorList>
            <person name="Varghese N."/>
            <person name="Submissions S."/>
        </authorList>
    </citation>
    <scope>NUCLEOTIDE SEQUENCE [LARGE SCALE GENOMIC DNA]</scope>
    <source>
        <strain evidence="8">DSM 16478</strain>
    </source>
</reference>
<dbReference type="SUPFAM" id="SSF48452">
    <property type="entry name" value="TPR-like"/>
    <property type="match status" value="1"/>
</dbReference>
<keyword evidence="2 4" id="KW-0472">Membrane</keyword>
<feature type="domain" description="OmpA-like" evidence="6">
    <location>
        <begin position="725"/>
        <end position="847"/>
    </location>
</feature>
<dbReference type="InterPro" id="IPR036680">
    <property type="entry name" value="SPOR-like_sf"/>
</dbReference>
<sequence>MRSVLNLFFLVFIVFAQAQGFQDELESEVSNNSNSTIVSDVDTDDKKAFQRAAEELSIPYRAFHDIPETKNGYYIISGTFSKSKNLKSQIKKLNKKGFEAGYFQNPQNLLYYLYLNHYTSWEDAINDCSTQFDNRYDDEVWILKMINSNLYTDAELVAELPAESEIETTTALEANSALEKTPELVVTQETLLETESIPVEDVSYEMLTSSKENDPTVKSKLIKRADEYFDKMWYAEAAKIYEQALSKGEKAYTYDVLKKAGDAHYFNTDMENAYKWYNILYTKYESDMSSDYLFKYAHSLKGIGNYKRSKRLLKLYNRKLAGEEIAQDTEQNEIVLDGLLRMEEKFDIDNLNINSKYSEFSPMYYGGDEMVYASAKDSSIFTTRKYKWNNQPYLDLFVAKVNEESQDFKDAIKFSKKINTKYHEASVAFTPDNETMYFTRNNYGKKLKRDKNGINHLKIYRSKKVDGEWLEAEEVSFNSDNYSTGHPALSPDGKQLYFVSDMPGTLGETDIFVVDVLEDGTFSSPRNLGPEINTEHKEMFPFINDKKLYFSSDGHVGLGGLDVFEVAFDDEAGFLEVRNVGKPVNSSKDDFSFIVDEESQKGYFASNRDGGKGDDDIYSFKTLQLEEIPTSINAISGIVTELITGDLMPNALVELLDENNIKLKEMETDENGNFIFEDLDADTRYVLKTTKGSYFDDTREAATKDNEIVNVDVSMRKLNDMIAVENGIKKLKTEMIHFNFDKSYIRDDAAVELNKLVEVMNDSPNMVIKIESHTDSRGDNVYNKYLSDKRAKSTRDYIIAQGIDPSRIESAIGYGEEQLINDCDGTVRCTEEQHYLNRRSEFIIVDM</sequence>
<dbReference type="PROSITE" id="PS51123">
    <property type="entry name" value="OMPA_2"/>
    <property type="match status" value="1"/>
</dbReference>
<gene>
    <name evidence="7" type="ORF">SAMN04488007_0789</name>
</gene>
<organism evidence="7 8">
    <name type="scientific">Maribacter aquivivus</name>
    <dbReference type="NCBI Taxonomy" id="228958"/>
    <lineage>
        <taxon>Bacteria</taxon>
        <taxon>Pseudomonadati</taxon>
        <taxon>Bacteroidota</taxon>
        <taxon>Flavobacteriia</taxon>
        <taxon>Flavobacteriales</taxon>
        <taxon>Flavobacteriaceae</taxon>
        <taxon>Maribacter</taxon>
    </lineage>
</organism>
<dbReference type="CDD" id="cd07185">
    <property type="entry name" value="OmpA_C-like"/>
    <property type="match status" value="1"/>
</dbReference>
<feature type="signal peptide" evidence="5">
    <location>
        <begin position="1"/>
        <end position="18"/>
    </location>
</feature>
<dbReference type="InterPro" id="IPR011659">
    <property type="entry name" value="WD40"/>
</dbReference>
<dbReference type="Proteomes" id="UP000184314">
    <property type="component" value="Unassembled WGS sequence"/>
</dbReference>
<dbReference type="InterPro" id="IPR006665">
    <property type="entry name" value="OmpA-like"/>
</dbReference>
<feature type="chain" id="PRO_5013019914" evidence="5">
    <location>
        <begin position="19"/>
        <end position="847"/>
    </location>
</feature>
<keyword evidence="3" id="KW-0998">Cell outer membrane</keyword>
<dbReference type="SUPFAM" id="SSF110997">
    <property type="entry name" value="Sporulation related repeat"/>
    <property type="match status" value="1"/>
</dbReference>
<dbReference type="Gene3D" id="2.60.40.1120">
    <property type="entry name" value="Carboxypeptidase-like, regulatory domain"/>
    <property type="match status" value="1"/>
</dbReference>
<evidence type="ECO:0000256" key="5">
    <source>
        <dbReference type="SAM" id="SignalP"/>
    </source>
</evidence>
<dbReference type="PANTHER" id="PTHR30329">
    <property type="entry name" value="STATOR ELEMENT OF FLAGELLAR MOTOR COMPLEX"/>
    <property type="match status" value="1"/>
</dbReference>
<protein>
    <submittedName>
        <fullName evidence="7">WD40-like Beta Propeller Repeat</fullName>
    </submittedName>
</protein>
<dbReference type="GO" id="GO:0042834">
    <property type="term" value="F:peptidoglycan binding"/>
    <property type="evidence" value="ECO:0007669"/>
    <property type="project" value="InterPro"/>
</dbReference>
<evidence type="ECO:0000256" key="3">
    <source>
        <dbReference type="ARBA" id="ARBA00023237"/>
    </source>
</evidence>
<dbReference type="SUPFAM" id="SSF49478">
    <property type="entry name" value="Cna protein B-type domain"/>
    <property type="match status" value="1"/>
</dbReference>
<name>A0A1M6KHH2_9FLAO</name>
<dbReference type="AlphaFoldDB" id="A0A1M6KHH2"/>